<evidence type="ECO:0000256" key="2">
    <source>
        <dbReference type="ARBA" id="ARBA00022490"/>
    </source>
</evidence>
<dbReference type="FunFam" id="2.40.50.140:FF:000047">
    <property type="entry name" value="tyrosine--tRNA ligase, cytoplasmic isoform X2"/>
    <property type="match status" value="1"/>
</dbReference>
<sequence length="390" mass="42403">MAADSNGPAKPSPLVLLSKILPEETIQQWMDMNPPPLELKQDAAMCEEAKSWLAFAKEIDKGGDWKNKLQSLNNHLLKRSVVCGSGITISPVDMAVFLAVRDAVVKNVIPTQAEYPNVVRWFDYVQGEGKVSSLFVPVPVKKSNFEPQDYSDVSVKKAPKVVEKVATIECVPATDSLSVGKEDTKHSKVLESKEQEPKAGASSKEEKKGKKEKAATPKIEEKKADEGVSISALDIRVGLIVKVWKHPSADALFVEEIDLGEGSVRQVVSGLARYLKEEDLLNRKVVLIANVKPGKLRDVMSSGLVLCASNSDHSSVEPLIVPDGAVVGEKITFAGYEGKPEEVLNPKKKQLEKIFPDLCTDDSGLAIYKGVSFMTSAGPCRSTLLNAIVR</sequence>
<dbReference type="Gene3D" id="1.20.1050.130">
    <property type="match status" value="1"/>
</dbReference>
<evidence type="ECO:0000256" key="5">
    <source>
        <dbReference type="ARBA" id="ARBA00022917"/>
    </source>
</evidence>
<dbReference type="CDD" id="cd02799">
    <property type="entry name" value="tRNA_bind_EMAP-II_like"/>
    <property type="match status" value="1"/>
</dbReference>
<name>A0A8T2QLR9_CERRI</name>
<keyword evidence="10" id="KW-1185">Reference proteome</keyword>
<dbReference type="InterPro" id="IPR036282">
    <property type="entry name" value="Glutathione-S-Trfase_C_sf"/>
</dbReference>
<gene>
    <name evidence="9" type="ORF">KP509_34G059700</name>
</gene>
<reference evidence="9" key="1">
    <citation type="submission" date="2021-08" db="EMBL/GenBank/DDBJ databases">
        <title>WGS assembly of Ceratopteris richardii.</title>
        <authorList>
            <person name="Marchant D.B."/>
            <person name="Chen G."/>
            <person name="Jenkins J."/>
            <person name="Shu S."/>
            <person name="Leebens-Mack J."/>
            <person name="Grimwood J."/>
            <person name="Schmutz J."/>
            <person name="Soltis P."/>
            <person name="Soltis D."/>
            <person name="Chen Z.-H."/>
        </authorList>
    </citation>
    <scope>NUCLEOTIDE SEQUENCE</scope>
    <source>
        <strain evidence="9">Whitten #5841</strain>
        <tissue evidence="9">Leaf</tissue>
    </source>
</reference>
<dbReference type="InterPro" id="IPR051270">
    <property type="entry name" value="Tyrosine-tRNA_ligase_regulator"/>
</dbReference>
<evidence type="ECO:0000313" key="10">
    <source>
        <dbReference type="Proteomes" id="UP000825935"/>
    </source>
</evidence>
<dbReference type="GO" id="GO:0000049">
    <property type="term" value="F:tRNA binding"/>
    <property type="evidence" value="ECO:0007669"/>
    <property type="project" value="UniProtKB-UniRule"/>
</dbReference>
<dbReference type="GO" id="GO:0032991">
    <property type="term" value="C:protein-containing complex"/>
    <property type="evidence" value="ECO:0007669"/>
    <property type="project" value="UniProtKB-ARBA"/>
</dbReference>
<dbReference type="Proteomes" id="UP000825935">
    <property type="component" value="Chromosome 34"/>
</dbReference>
<keyword evidence="3 6" id="KW-0820">tRNA-binding</keyword>
<keyword evidence="5" id="KW-0648">Protein biosynthesis</keyword>
<keyword evidence="2" id="KW-0963">Cytoplasm</keyword>
<accession>A0A8T2QLR9</accession>
<comment type="caution">
    <text evidence="9">The sequence shown here is derived from an EMBL/GenBank/DDBJ whole genome shotgun (WGS) entry which is preliminary data.</text>
</comment>
<comment type="subcellular location">
    <subcellularLocation>
        <location evidence="1">Cytoplasm</location>
    </subcellularLocation>
</comment>
<dbReference type="Pfam" id="PF01588">
    <property type="entry name" value="tRNA_bind"/>
    <property type="match status" value="1"/>
</dbReference>
<dbReference type="SUPFAM" id="SSF47616">
    <property type="entry name" value="GST C-terminal domain-like"/>
    <property type="match status" value="1"/>
</dbReference>
<evidence type="ECO:0000259" key="8">
    <source>
        <dbReference type="PROSITE" id="PS50886"/>
    </source>
</evidence>
<evidence type="ECO:0000256" key="4">
    <source>
        <dbReference type="ARBA" id="ARBA00022884"/>
    </source>
</evidence>
<keyword evidence="4 6" id="KW-0694">RNA-binding</keyword>
<organism evidence="9 10">
    <name type="scientific">Ceratopteris richardii</name>
    <name type="common">Triangle waterfern</name>
    <dbReference type="NCBI Taxonomy" id="49495"/>
    <lineage>
        <taxon>Eukaryota</taxon>
        <taxon>Viridiplantae</taxon>
        <taxon>Streptophyta</taxon>
        <taxon>Embryophyta</taxon>
        <taxon>Tracheophyta</taxon>
        <taxon>Polypodiopsida</taxon>
        <taxon>Polypodiidae</taxon>
        <taxon>Polypodiales</taxon>
        <taxon>Pteridineae</taxon>
        <taxon>Pteridaceae</taxon>
        <taxon>Parkerioideae</taxon>
        <taxon>Ceratopteris</taxon>
    </lineage>
</organism>
<evidence type="ECO:0000256" key="6">
    <source>
        <dbReference type="PROSITE-ProRule" id="PRU00209"/>
    </source>
</evidence>
<feature type="region of interest" description="Disordered" evidence="7">
    <location>
        <begin position="181"/>
        <end position="221"/>
    </location>
</feature>
<evidence type="ECO:0000256" key="7">
    <source>
        <dbReference type="SAM" id="MobiDB-lite"/>
    </source>
</evidence>
<dbReference type="Pfam" id="PF21972">
    <property type="entry name" value="Arc1p_N_like"/>
    <property type="match status" value="1"/>
</dbReference>
<feature type="domain" description="TRNA-binding" evidence="8">
    <location>
        <begin position="229"/>
        <end position="332"/>
    </location>
</feature>
<dbReference type="PANTHER" id="PTHR11586">
    <property type="entry name" value="TRNA-AMINOACYLATION COFACTOR ARC1 FAMILY MEMBER"/>
    <property type="match status" value="1"/>
</dbReference>
<dbReference type="PROSITE" id="PS50886">
    <property type="entry name" value="TRBD"/>
    <property type="match status" value="1"/>
</dbReference>
<dbReference type="GO" id="GO:0006412">
    <property type="term" value="P:translation"/>
    <property type="evidence" value="ECO:0007669"/>
    <property type="project" value="UniProtKB-KW"/>
</dbReference>
<dbReference type="GO" id="GO:0005737">
    <property type="term" value="C:cytoplasm"/>
    <property type="evidence" value="ECO:0007669"/>
    <property type="project" value="UniProtKB-SubCell"/>
</dbReference>
<evidence type="ECO:0000256" key="1">
    <source>
        <dbReference type="ARBA" id="ARBA00004496"/>
    </source>
</evidence>
<dbReference type="EMBL" id="CM035439">
    <property type="protein sequence ID" value="KAH7284554.1"/>
    <property type="molecule type" value="Genomic_DNA"/>
</dbReference>
<dbReference type="InterPro" id="IPR012340">
    <property type="entry name" value="NA-bd_OB-fold"/>
</dbReference>
<dbReference type="InterPro" id="IPR053836">
    <property type="entry name" value="Arc1-like_N"/>
</dbReference>
<dbReference type="OrthoDB" id="197206at2759"/>
<dbReference type="PANTHER" id="PTHR11586:SF33">
    <property type="entry name" value="AMINOACYL TRNA SYNTHASE COMPLEX-INTERACTING MULTIFUNCTIONAL PROTEIN 1"/>
    <property type="match status" value="1"/>
</dbReference>
<dbReference type="AlphaFoldDB" id="A0A8T2QLR9"/>
<dbReference type="Gene3D" id="2.40.50.140">
    <property type="entry name" value="Nucleic acid-binding proteins"/>
    <property type="match status" value="1"/>
</dbReference>
<dbReference type="InterPro" id="IPR002547">
    <property type="entry name" value="tRNA-bd_dom"/>
</dbReference>
<dbReference type="SUPFAM" id="SSF50249">
    <property type="entry name" value="Nucleic acid-binding proteins"/>
    <property type="match status" value="1"/>
</dbReference>
<evidence type="ECO:0000313" key="9">
    <source>
        <dbReference type="EMBL" id="KAH7284554.1"/>
    </source>
</evidence>
<proteinExistence type="predicted"/>
<protein>
    <recommendedName>
        <fullName evidence="8">tRNA-binding domain-containing protein</fullName>
    </recommendedName>
</protein>
<evidence type="ECO:0000256" key="3">
    <source>
        <dbReference type="ARBA" id="ARBA00022555"/>
    </source>
</evidence>